<dbReference type="AlphaFoldDB" id="X0B322"/>
<protein>
    <submittedName>
        <fullName evidence="1">Uncharacterized protein</fullName>
    </submittedName>
</protein>
<accession>X0B322</accession>
<organism evidence="1 2">
    <name type="scientific">Fusarium oxysporum f. sp. raphani 54005</name>
    <dbReference type="NCBI Taxonomy" id="1089458"/>
    <lineage>
        <taxon>Eukaryota</taxon>
        <taxon>Fungi</taxon>
        <taxon>Dikarya</taxon>
        <taxon>Ascomycota</taxon>
        <taxon>Pezizomycotina</taxon>
        <taxon>Sordariomycetes</taxon>
        <taxon>Hypocreomycetidae</taxon>
        <taxon>Hypocreales</taxon>
        <taxon>Nectriaceae</taxon>
        <taxon>Fusarium</taxon>
        <taxon>Fusarium oxysporum species complex</taxon>
    </lineage>
</organism>
<gene>
    <name evidence="1" type="ORF">FOQG_19089</name>
</gene>
<name>X0B322_FUSOX</name>
<reference evidence="1 2" key="1">
    <citation type="submission" date="2011-11" db="EMBL/GenBank/DDBJ databases">
        <title>The Genome Sequence of Fusarium oxysporum PHW815.</title>
        <authorList>
            <consortium name="The Broad Institute Genome Sequencing Platform"/>
            <person name="Ma L.-J."/>
            <person name="Gale L.R."/>
            <person name="Schwartz D.C."/>
            <person name="Zhou S."/>
            <person name="Corby-Kistler H."/>
            <person name="Young S.K."/>
            <person name="Zeng Q."/>
            <person name="Gargeya S."/>
            <person name="Fitzgerald M."/>
            <person name="Haas B."/>
            <person name="Abouelleil A."/>
            <person name="Alvarado L."/>
            <person name="Arachchi H.M."/>
            <person name="Berlin A."/>
            <person name="Brown A."/>
            <person name="Chapman S.B."/>
            <person name="Chen Z."/>
            <person name="Dunbar C."/>
            <person name="Freedman E."/>
            <person name="Gearin G."/>
            <person name="Goldberg J."/>
            <person name="Griggs A."/>
            <person name="Gujja S."/>
            <person name="Heiman D."/>
            <person name="Howarth C."/>
            <person name="Larson L."/>
            <person name="Lui A."/>
            <person name="MacDonald P.J.P."/>
            <person name="Montmayeur A."/>
            <person name="Murphy C."/>
            <person name="Neiman D."/>
            <person name="Pearson M."/>
            <person name="Priest M."/>
            <person name="Roberts A."/>
            <person name="Saif S."/>
            <person name="Shea T."/>
            <person name="Shenoy N."/>
            <person name="Sisk P."/>
            <person name="Stolte C."/>
            <person name="Sykes S."/>
            <person name="Wortman J."/>
            <person name="Nusbaum C."/>
            <person name="Birren B."/>
        </authorList>
    </citation>
    <scope>NUCLEOTIDE SEQUENCE [LARGE SCALE GENOMIC DNA]</scope>
    <source>
        <strain evidence="1 2">54005</strain>
    </source>
</reference>
<evidence type="ECO:0000313" key="1">
    <source>
        <dbReference type="EMBL" id="EXK76151.1"/>
    </source>
</evidence>
<proteinExistence type="predicted"/>
<dbReference type="EMBL" id="JH658757">
    <property type="protein sequence ID" value="EXK76151.1"/>
    <property type="molecule type" value="Genomic_DNA"/>
</dbReference>
<sequence>MEVHRVEVGMPDESRVDILEPLNGFSAWRTMMPKRVSSAVSNAGLTNASAGDLCYNVYPFSSAVNI</sequence>
<keyword evidence="2" id="KW-1185">Reference proteome</keyword>
<evidence type="ECO:0000313" key="2">
    <source>
        <dbReference type="Proteomes" id="UP000030663"/>
    </source>
</evidence>
<dbReference type="HOGENOM" id="CLU_2831319_0_0_1"/>
<dbReference type="Proteomes" id="UP000030663">
    <property type="component" value="Unassembled WGS sequence"/>
</dbReference>